<accession>A0A6J5N0L3</accession>
<protein>
    <submittedName>
        <fullName evidence="1">Uncharacterized protein</fullName>
    </submittedName>
</protein>
<proteinExistence type="predicted"/>
<sequence>MTYHEWIKTYKPVQNHIDTNANMDGTMFETYGAEHTYVLTVPRYNIWTLVETDRNFSVFSGYHWVNRLGYFVTEEPCTDDVSVKLAGL</sequence>
<gene>
    <name evidence="1" type="ORF">UFOVP616_5</name>
</gene>
<reference evidence="1" key="1">
    <citation type="submission" date="2020-04" db="EMBL/GenBank/DDBJ databases">
        <authorList>
            <person name="Chiriac C."/>
            <person name="Salcher M."/>
            <person name="Ghai R."/>
            <person name="Kavagutti S V."/>
        </authorList>
    </citation>
    <scope>NUCLEOTIDE SEQUENCE</scope>
</reference>
<evidence type="ECO:0000313" key="1">
    <source>
        <dbReference type="EMBL" id="CAB4152268.1"/>
    </source>
</evidence>
<organism evidence="1">
    <name type="scientific">uncultured Caudovirales phage</name>
    <dbReference type="NCBI Taxonomy" id="2100421"/>
    <lineage>
        <taxon>Viruses</taxon>
        <taxon>Duplodnaviria</taxon>
        <taxon>Heunggongvirae</taxon>
        <taxon>Uroviricota</taxon>
        <taxon>Caudoviricetes</taxon>
        <taxon>Peduoviridae</taxon>
        <taxon>Maltschvirus</taxon>
        <taxon>Maltschvirus maltsch</taxon>
    </lineage>
</organism>
<name>A0A6J5N0L3_9CAUD</name>
<dbReference type="EMBL" id="LR796590">
    <property type="protein sequence ID" value="CAB4152268.1"/>
    <property type="molecule type" value="Genomic_DNA"/>
</dbReference>